<dbReference type="EMBL" id="OM236516">
    <property type="protein sequence ID" value="UNY48772.1"/>
    <property type="molecule type" value="Genomic_DNA"/>
</dbReference>
<dbReference type="Proteomes" id="UP000831021">
    <property type="component" value="Segment"/>
</dbReference>
<proteinExistence type="predicted"/>
<organism evidence="1 2">
    <name type="scientific">Bacillus phage FADO</name>
    <dbReference type="NCBI Taxonomy" id="2917160"/>
    <lineage>
        <taxon>Viruses</taxon>
        <taxon>Duplodnaviria</taxon>
        <taxon>Heunggongvirae</taxon>
        <taxon>Uroviricota</taxon>
        <taxon>Caudoviricetes</taxon>
        <taxon>Heleneionescovirinae</taxon>
        <taxon>Zhangjivirus</taxon>
        <taxon>Zhangjivirus fado</taxon>
    </lineage>
</organism>
<accession>A0AAE9K6J6</accession>
<gene>
    <name evidence="1" type="ORF">fado_57</name>
</gene>
<sequence>MGAYENWKELKKLLKVSLDESVENNDGADEHYLMILKEMENMEEPQNKEMRNRIHDCYYDIFDAKPSDSKIQEIADDLPEGLKQHADQWGWGDTEVGDLVYEWIRDNLNG</sequence>
<evidence type="ECO:0000313" key="1">
    <source>
        <dbReference type="EMBL" id="UNY48772.1"/>
    </source>
</evidence>
<evidence type="ECO:0000313" key="2">
    <source>
        <dbReference type="Proteomes" id="UP000831021"/>
    </source>
</evidence>
<reference evidence="1 2" key="1">
    <citation type="submission" date="2022-01" db="EMBL/GenBank/DDBJ databases">
        <authorList>
            <person name="Stokar-Avihail A."/>
        </authorList>
    </citation>
    <scope>NUCLEOTIDE SEQUENCE [LARGE SCALE GENOMIC DNA]</scope>
</reference>
<name>A0AAE9K6J6_9CAUD</name>
<protein>
    <submittedName>
        <fullName evidence="1">Uncharacterized protein</fullName>
    </submittedName>
</protein>
<keyword evidence="2" id="KW-1185">Reference proteome</keyword>